<feature type="domain" description="Transglutaminase-like" evidence="3">
    <location>
        <begin position="495"/>
        <end position="582"/>
    </location>
</feature>
<sequence>MIASAGRRVESGYFRRLVLERLHRLFVIVIVLQLIQVFKNYWWPETYAVVYASVAAAAAIELLVSRAFALRIVMQLAAVLAAVLIFTPYVWTGWPEGLKGWEALREFAIVNGKPLHPFFEITAGVVLIIHYMAYLGTNKIRAIGFILMSIATLAIIDSFFPLELWTNIAWAVVAGLGWLVVLHLRQLRERHFESWSALAERPFELAVPAIIVIGLLMLAGIAVPRAPVLLEDPYTLWLQAQNKEVPAFSGEGGYIGGGDSGGTGSGPSSKSGYGRSDAKIGGGFEFDYSPVMTVDTSQRAYWRGETKAVYTGQGWTDRKGMETTSAAPGEAELPADKPTLDGIETKKVTQTFHILRKDRLPVLFGAGAIDGLSEWQGVNGNARLTWNKEEQELKFQRSATVESYTVVSDMIVIDEDKLRATRSKEAEAPFDLTPYGQLPVVPARVSELALSITADAGNDYDAAKALESYLRTNYLYTNTPDVSLQKSKDIADAFLFEIKQGYCDYYSTAFVVLARSLGLPTRWVKGYATGSNQMDEEGFRSGLGYIADPNGAGTYTVRNADAHSWAEVYFEGVGWVPFEPTSGFTVPQPMAEIAPIATPDSTVGADDTATEETETATQKGGWSAMTWTIAGASLIVVGVAALLVRRRAWTATVWRRVRYRGATPNQRIVREMERLIAYLGRRGLKRSQHDTLRESFTAWSGRFSSLQPEFDGVLRKFESARYGGQSGGEGDLEQFNAMADKIRKSL</sequence>
<dbReference type="EMBL" id="JAGRPV010000001">
    <property type="protein sequence ID" value="MDI4646717.1"/>
    <property type="molecule type" value="Genomic_DNA"/>
</dbReference>
<dbReference type="SUPFAM" id="SSF54001">
    <property type="entry name" value="Cysteine proteinases"/>
    <property type="match status" value="1"/>
</dbReference>
<name>A0ABT6TIQ5_9BACL</name>
<dbReference type="InterPro" id="IPR002931">
    <property type="entry name" value="Transglutaminase-like"/>
</dbReference>
<accession>A0ABT6TIQ5</accession>
<feature type="transmembrane region" description="Helical" evidence="2">
    <location>
        <begin position="168"/>
        <end position="184"/>
    </location>
</feature>
<feature type="transmembrane region" description="Helical" evidence="2">
    <location>
        <begin position="114"/>
        <end position="135"/>
    </location>
</feature>
<gene>
    <name evidence="4" type="ORF">KB449_17200</name>
</gene>
<comment type="caution">
    <text evidence="4">The sequence shown here is derived from an EMBL/GenBank/DDBJ whole genome shotgun (WGS) entry which is preliminary data.</text>
</comment>
<dbReference type="Gene3D" id="3.10.620.30">
    <property type="match status" value="1"/>
</dbReference>
<feature type="transmembrane region" description="Helical" evidence="2">
    <location>
        <begin position="76"/>
        <end position="94"/>
    </location>
</feature>
<feature type="transmembrane region" description="Helical" evidence="2">
    <location>
        <begin position="624"/>
        <end position="644"/>
    </location>
</feature>
<protein>
    <submittedName>
        <fullName evidence="4">Transglutaminase domain-containing protein</fullName>
    </submittedName>
</protein>
<dbReference type="InterPro" id="IPR025403">
    <property type="entry name" value="TgpA-like_C"/>
</dbReference>
<keyword evidence="2" id="KW-1133">Transmembrane helix</keyword>
<proteinExistence type="predicted"/>
<dbReference type="PANTHER" id="PTHR42736:SF1">
    <property type="entry name" value="PROTEIN-GLUTAMINE GAMMA-GLUTAMYLTRANSFERASE"/>
    <property type="match status" value="1"/>
</dbReference>
<feature type="transmembrane region" description="Helical" evidence="2">
    <location>
        <begin position="21"/>
        <end position="42"/>
    </location>
</feature>
<reference evidence="4" key="1">
    <citation type="submission" date="2023-04" db="EMBL/GenBank/DDBJ databases">
        <title>Comparative genomic analysis of Cohnella hashimotonis sp. nov., isolated from the International Space Station.</title>
        <authorList>
            <person name="Venkateswaran K."/>
            <person name="Simpson A."/>
        </authorList>
    </citation>
    <scope>NUCLEOTIDE SEQUENCE</scope>
    <source>
        <strain evidence="4">F6_2S_P_1</strain>
    </source>
</reference>
<evidence type="ECO:0000256" key="1">
    <source>
        <dbReference type="SAM" id="MobiDB-lite"/>
    </source>
</evidence>
<dbReference type="InterPro" id="IPR052901">
    <property type="entry name" value="Bact_TGase-like"/>
</dbReference>
<dbReference type="SMART" id="SM00460">
    <property type="entry name" value="TGc"/>
    <property type="match status" value="1"/>
</dbReference>
<evidence type="ECO:0000256" key="2">
    <source>
        <dbReference type="SAM" id="Phobius"/>
    </source>
</evidence>
<dbReference type="RefSeq" id="WP_282912841.1">
    <property type="nucleotide sequence ID" value="NZ_JAGRPV010000001.1"/>
</dbReference>
<feature type="transmembrane region" description="Helical" evidence="2">
    <location>
        <begin position="205"/>
        <end position="223"/>
    </location>
</feature>
<feature type="compositionally biased region" description="Low complexity" evidence="1">
    <location>
        <begin position="266"/>
        <end position="275"/>
    </location>
</feature>
<organism evidence="4 5">
    <name type="scientific">Cohnella hashimotonis</name>
    <dbReference type="NCBI Taxonomy" id="2826895"/>
    <lineage>
        <taxon>Bacteria</taxon>
        <taxon>Bacillati</taxon>
        <taxon>Bacillota</taxon>
        <taxon>Bacilli</taxon>
        <taxon>Bacillales</taxon>
        <taxon>Paenibacillaceae</taxon>
        <taxon>Cohnella</taxon>
    </lineage>
</organism>
<keyword evidence="2" id="KW-0812">Transmembrane</keyword>
<dbReference type="Pfam" id="PF11992">
    <property type="entry name" value="TgpA_N"/>
    <property type="match status" value="1"/>
</dbReference>
<evidence type="ECO:0000313" key="5">
    <source>
        <dbReference type="Proteomes" id="UP001161691"/>
    </source>
</evidence>
<dbReference type="Pfam" id="PF01841">
    <property type="entry name" value="Transglut_core"/>
    <property type="match status" value="1"/>
</dbReference>
<dbReference type="Pfam" id="PF13559">
    <property type="entry name" value="DUF4129"/>
    <property type="match status" value="1"/>
</dbReference>
<feature type="transmembrane region" description="Helical" evidence="2">
    <location>
        <begin position="142"/>
        <end position="162"/>
    </location>
</feature>
<keyword evidence="2" id="KW-0472">Membrane</keyword>
<dbReference type="PANTHER" id="PTHR42736">
    <property type="entry name" value="PROTEIN-GLUTAMINE GAMMA-GLUTAMYLTRANSFERASE"/>
    <property type="match status" value="1"/>
</dbReference>
<dbReference type="Proteomes" id="UP001161691">
    <property type="component" value="Unassembled WGS sequence"/>
</dbReference>
<feature type="compositionally biased region" description="Gly residues" evidence="1">
    <location>
        <begin position="251"/>
        <end position="265"/>
    </location>
</feature>
<keyword evidence="5" id="KW-1185">Reference proteome</keyword>
<dbReference type="InterPro" id="IPR021878">
    <property type="entry name" value="TgpA_N"/>
</dbReference>
<evidence type="ECO:0000259" key="3">
    <source>
        <dbReference type="SMART" id="SM00460"/>
    </source>
</evidence>
<dbReference type="InterPro" id="IPR038765">
    <property type="entry name" value="Papain-like_cys_pep_sf"/>
</dbReference>
<evidence type="ECO:0000313" key="4">
    <source>
        <dbReference type="EMBL" id="MDI4646717.1"/>
    </source>
</evidence>
<feature type="transmembrane region" description="Helical" evidence="2">
    <location>
        <begin position="48"/>
        <end position="69"/>
    </location>
</feature>
<feature type="region of interest" description="Disordered" evidence="1">
    <location>
        <begin position="251"/>
        <end position="275"/>
    </location>
</feature>